<comment type="caution">
    <text evidence="1">The sequence shown here is derived from an EMBL/GenBank/DDBJ whole genome shotgun (WGS) entry which is preliminary data.</text>
</comment>
<gene>
    <name evidence="2" type="ORF">FME351_LOCUS13754</name>
    <name evidence="1" type="ORF">KIK155_LOCUS11076</name>
</gene>
<accession>A0A818CLA0</accession>
<name>A0A818CLA0_9BILA</name>
<dbReference type="Proteomes" id="UP000663865">
    <property type="component" value="Unassembled WGS sequence"/>
</dbReference>
<dbReference type="AlphaFoldDB" id="A0A818CLA0"/>
<dbReference type="EMBL" id="CAJNYV010001712">
    <property type="protein sequence ID" value="CAF3434122.1"/>
    <property type="molecule type" value="Genomic_DNA"/>
</dbReference>
<reference evidence="1" key="1">
    <citation type="submission" date="2021-02" db="EMBL/GenBank/DDBJ databases">
        <authorList>
            <person name="Nowell W R."/>
        </authorList>
    </citation>
    <scope>NUCLEOTIDE SEQUENCE</scope>
</reference>
<protein>
    <submittedName>
        <fullName evidence="1">Uncharacterized protein</fullName>
    </submittedName>
</protein>
<sequence>MGDMLTSIKAFIVKELCVDRILGMDFINKYKLIINTEERTVSIRDSHKRTTLQFDVNKHCINYPARLIKHIRIPPKPKVLIPVSAALSSAQVYYWVGTSTIPTLSFKKDSHIDYSLVQKNIFNLIQHITNAEQKDKVKRILDKYAKLFDTTKPTIVINVKPHAIKTLDYPPPSSKPYYSTPAKQDSMYKITQECNKKRISLTLPLYAALMLVELLRYQYWHKELFQFELIRPSYSPDAAQLFIGKSTRVNNWAGELTTNNSTLSSSRRQNMINYAIYNVFLTTYWIRPILRKWIFQQLKNTRINDLFISFKSTLPPSFLQKTKKLKKMLIQKFVNALLGDDELEPISDDEIYVNQLVGPVKQAPPAIEEISDDEQQLTDQLLANDIELIIHNDGQVK</sequence>
<evidence type="ECO:0000313" key="1">
    <source>
        <dbReference type="EMBL" id="CAF3434122.1"/>
    </source>
</evidence>
<dbReference type="Gene3D" id="2.40.70.10">
    <property type="entry name" value="Acid Proteases"/>
    <property type="match status" value="1"/>
</dbReference>
<dbReference type="InterPro" id="IPR021109">
    <property type="entry name" value="Peptidase_aspartic_dom_sf"/>
</dbReference>
<dbReference type="Proteomes" id="UP000663869">
    <property type="component" value="Unassembled WGS sequence"/>
</dbReference>
<organism evidence="1 3">
    <name type="scientific">Rotaria socialis</name>
    <dbReference type="NCBI Taxonomy" id="392032"/>
    <lineage>
        <taxon>Eukaryota</taxon>
        <taxon>Metazoa</taxon>
        <taxon>Spiralia</taxon>
        <taxon>Gnathifera</taxon>
        <taxon>Rotifera</taxon>
        <taxon>Eurotatoria</taxon>
        <taxon>Bdelloidea</taxon>
        <taxon>Philodinida</taxon>
        <taxon>Philodinidae</taxon>
        <taxon>Rotaria</taxon>
    </lineage>
</organism>
<proteinExistence type="predicted"/>
<dbReference type="EMBL" id="CAJNYU010001677">
    <property type="protein sequence ID" value="CAF3456232.1"/>
    <property type="molecule type" value="Genomic_DNA"/>
</dbReference>
<evidence type="ECO:0000313" key="2">
    <source>
        <dbReference type="EMBL" id="CAF3456232.1"/>
    </source>
</evidence>
<evidence type="ECO:0000313" key="3">
    <source>
        <dbReference type="Proteomes" id="UP000663865"/>
    </source>
</evidence>